<dbReference type="Gene3D" id="2.40.10.220">
    <property type="entry name" value="predicted glycosyltransferase like domains"/>
    <property type="match status" value="1"/>
</dbReference>
<comment type="function">
    <text evidence="4">Acts as a flagellar brake, regulating swimming and swarming in a bis-(3'-5') cyclic diguanylic acid (c-di-GMP)-dependent manner. Binds 1 c-di-GMP dimer per subunit. Increasing levels of c-di-GMP lead to decreased motility.</text>
</comment>
<comment type="subunit">
    <text evidence="4">Monomer. Interacts with the flagellar basal bodies.</text>
</comment>
<protein>
    <recommendedName>
        <fullName evidence="4">Flagellar brake protein YcgR</fullName>
    </recommendedName>
    <alternativeName>
        <fullName evidence="4">Cyclic di-GMP binding protein YcgR</fullName>
    </alternativeName>
</protein>
<sequence>MPNSSIPAHNMSLDRDDVEARFALKSNTEILFLLNAIQKRNLLVNLDIPGSRQIVVTSIIAVNKTDNTLILDSARGDALNRELMSGKGAEFITQLDGVSITFSTGPVTMCEHEKMPALRIAIPKSIVRLQRREHFRVPLPIARPIKCIVPSTSTDDIDPISAHIVDIGCGGIAIAESGGRLGTESGKILPACRLLLPDTDVIITSLEVRNSAQIRLLNGAFQTRLGCKFIDLPNDMAATLQRFVMNIERVRRDSL</sequence>
<reference evidence="7 8" key="1">
    <citation type="submission" date="2019-09" db="EMBL/GenBank/DDBJ databases">
        <title>H2 Metabolism Revealed by Metagenomic Analysis in Subglacial Sediment of East Antarctica.</title>
        <authorList>
            <person name="Yang Z."/>
            <person name="Zhang Y."/>
            <person name="Lv Y."/>
            <person name="Yan W."/>
            <person name="Xiao X."/>
            <person name="Sun B."/>
            <person name="Ma H."/>
        </authorList>
    </citation>
    <scope>NUCLEOTIDE SEQUENCE [LARGE SCALE GENOMIC DNA]</scope>
    <source>
        <strain evidence="7">Bin2_2</strain>
    </source>
</reference>
<dbReference type="EMBL" id="JAAFGW010000058">
    <property type="protein sequence ID" value="NDP47813.1"/>
    <property type="molecule type" value="Genomic_DNA"/>
</dbReference>
<dbReference type="InterPro" id="IPR023787">
    <property type="entry name" value="T3SS_YcgR"/>
</dbReference>
<dbReference type="AlphaFoldDB" id="A0A7C9JWD8"/>
<dbReference type="InterPro" id="IPR012349">
    <property type="entry name" value="Split_barrel_FMN-bd"/>
</dbReference>
<evidence type="ECO:0000256" key="3">
    <source>
        <dbReference type="ARBA" id="ARBA00023143"/>
    </source>
</evidence>
<dbReference type="Proteomes" id="UP000483432">
    <property type="component" value="Unassembled WGS sequence"/>
</dbReference>
<evidence type="ECO:0000259" key="5">
    <source>
        <dbReference type="Pfam" id="PF07238"/>
    </source>
</evidence>
<keyword evidence="7" id="KW-0282">Flagellum</keyword>
<evidence type="ECO:0000256" key="4">
    <source>
        <dbReference type="HAMAP-Rule" id="MF_01457"/>
    </source>
</evidence>
<keyword evidence="3 4" id="KW-0975">Bacterial flagellum</keyword>
<feature type="domain" description="Type III secretion system flagellar brake protein YcgR PilZN" evidence="6">
    <location>
        <begin position="22"/>
        <end position="128"/>
    </location>
</feature>
<gene>
    <name evidence="4" type="primary">ycgR</name>
    <name evidence="7" type="ORF">GZ085_05350</name>
</gene>
<evidence type="ECO:0000256" key="2">
    <source>
        <dbReference type="ARBA" id="ARBA00022741"/>
    </source>
</evidence>
<accession>A0A7C9JWD8</accession>
<evidence type="ECO:0000313" key="7">
    <source>
        <dbReference type="EMBL" id="NDP47813.1"/>
    </source>
</evidence>
<dbReference type="Gene3D" id="2.30.110.10">
    <property type="entry name" value="Electron Transport, Fmn-binding Protein, Chain A"/>
    <property type="match status" value="1"/>
</dbReference>
<evidence type="ECO:0000259" key="6">
    <source>
        <dbReference type="Pfam" id="PF07317"/>
    </source>
</evidence>
<name>A0A7C9JWD8_9PROT</name>
<dbReference type="GO" id="GO:0071945">
    <property type="term" value="P:regulation of bacterial-type flagellum-dependent cell motility by regulation of motor speed"/>
    <property type="evidence" value="ECO:0007669"/>
    <property type="project" value="UniProtKB-UniRule"/>
</dbReference>
<dbReference type="Pfam" id="PF07317">
    <property type="entry name" value="PilZN"/>
    <property type="match status" value="1"/>
</dbReference>
<dbReference type="GO" id="GO:0009425">
    <property type="term" value="C:bacterial-type flagellum basal body"/>
    <property type="evidence" value="ECO:0007669"/>
    <property type="project" value="UniProtKB-SubCell"/>
</dbReference>
<comment type="subcellular location">
    <subcellularLocation>
        <location evidence="4">Bacterial flagellum basal body</location>
    </subcellularLocation>
</comment>
<proteinExistence type="inferred from homology"/>
<dbReference type="GO" id="GO:0071973">
    <property type="term" value="P:bacterial-type flagellum-dependent cell motility"/>
    <property type="evidence" value="ECO:0007669"/>
    <property type="project" value="UniProtKB-UniRule"/>
</dbReference>
<dbReference type="InterPro" id="IPR009875">
    <property type="entry name" value="PilZ_domain"/>
</dbReference>
<dbReference type="InterPro" id="IPR009926">
    <property type="entry name" value="T3SS_YcgR_PilZN"/>
</dbReference>
<evidence type="ECO:0000256" key="1">
    <source>
        <dbReference type="ARBA" id="ARBA00022636"/>
    </source>
</evidence>
<keyword evidence="7" id="KW-0969">Cilium</keyword>
<evidence type="ECO:0000313" key="8">
    <source>
        <dbReference type="Proteomes" id="UP000483432"/>
    </source>
</evidence>
<feature type="domain" description="PilZ" evidence="5">
    <location>
        <begin position="130"/>
        <end position="245"/>
    </location>
</feature>
<comment type="caution">
    <text evidence="7">The sequence shown here is derived from an EMBL/GenBank/DDBJ whole genome shotgun (WGS) entry which is preliminary data.</text>
</comment>
<dbReference type="GO" id="GO:0035438">
    <property type="term" value="F:cyclic-di-GMP binding"/>
    <property type="evidence" value="ECO:0007669"/>
    <property type="project" value="UniProtKB-UniRule"/>
</dbReference>
<keyword evidence="2 4" id="KW-0547">Nucleotide-binding</keyword>
<organism evidence="7 8">
    <name type="scientific">Sulfuriferula multivorans</name>
    <dbReference type="NCBI Taxonomy" id="1559896"/>
    <lineage>
        <taxon>Bacteria</taxon>
        <taxon>Pseudomonadati</taxon>
        <taxon>Pseudomonadota</taxon>
        <taxon>Betaproteobacteria</taxon>
        <taxon>Nitrosomonadales</taxon>
        <taxon>Sulfuricellaceae</taxon>
        <taxon>Sulfuriferula</taxon>
    </lineage>
</organism>
<keyword evidence="1 4" id="KW-0973">c-di-GMP</keyword>
<dbReference type="Pfam" id="PF07238">
    <property type="entry name" value="PilZ"/>
    <property type="match status" value="1"/>
</dbReference>
<comment type="similarity">
    <text evidence="4">Belongs to the YcgR family.</text>
</comment>
<dbReference type="HAMAP" id="MF_01457">
    <property type="entry name" value="YcgR"/>
    <property type="match status" value="1"/>
</dbReference>
<keyword evidence="7" id="KW-0966">Cell projection</keyword>